<accession>A0A8X6MU03</accession>
<reference evidence="1" key="1">
    <citation type="submission" date="2020-08" db="EMBL/GenBank/DDBJ databases">
        <title>Multicomponent nature underlies the extraordinary mechanical properties of spider dragline silk.</title>
        <authorList>
            <person name="Kono N."/>
            <person name="Nakamura H."/>
            <person name="Mori M."/>
            <person name="Yoshida Y."/>
            <person name="Ohtoshi R."/>
            <person name="Malay A.D."/>
            <person name="Moran D.A.P."/>
            <person name="Tomita M."/>
            <person name="Numata K."/>
            <person name="Arakawa K."/>
        </authorList>
    </citation>
    <scope>NUCLEOTIDE SEQUENCE</scope>
</reference>
<proteinExistence type="predicted"/>
<dbReference type="EMBL" id="BMAW01051037">
    <property type="protein sequence ID" value="GFS78187.1"/>
    <property type="molecule type" value="Genomic_DNA"/>
</dbReference>
<keyword evidence="2" id="KW-1185">Reference proteome</keyword>
<dbReference type="AlphaFoldDB" id="A0A8X6MU03"/>
<organism evidence="1 2">
    <name type="scientific">Nephila pilipes</name>
    <name type="common">Giant wood spider</name>
    <name type="synonym">Nephila maculata</name>
    <dbReference type="NCBI Taxonomy" id="299642"/>
    <lineage>
        <taxon>Eukaryota</taxon>
        <taxon>Metazoa</taxon>
        <taxon>Ecdysozoa</taxon>
        <taxon>Arthropoda</taxon>
        <taxon>Chelicerata</taxon>
        <taxon>Arachnida</taxon>
        <taxon>Araneae</taxon>
        <taxon>Araneomorphae</taxon>
        <taxon>Entelegynae</taxon>
        <taxon>Araneoidea</taxon>
        <taxon>Nephilidae</taxon>
        <taxon>Nephila</taxon>
    </lineage>
</organism>
<sequence length="107" mass="11684">MPISSADLVSKLRYVSDETGHGGGGRFVKDRMAWRGSPPPTLHFDQLSGAVRATPIDQWYGTVPSSSFGQWSGEVGTRSSPHFDQLSGVISVQPFDQWSGSVRLFDQ</sequence>
<protein>
    <submittedName>
        <fullName evidence="1">Uncharacterized protein</fullName>
    </submittedName>
</protein>
<gene>
    <name evidence="1" type="ORF">NPIL_338841</name>
</gene>
<dbReference type="Proteomes" id="UP000887013">
    <property type="component" value="Unassembled WGS sequence"/>
</dbReference>
<evidence type="ECO:0000313" key="2">
    <source>
        <dbReference type="Proteomes" id="UP000887013"/>
    </source>
</evidence>
<comment type="caution">
    <text evidence="1">The sequence shown here is derived from an EMBL/GenBank/DDBJ whole genome shotgun (WGS) entry which is preliminary data.</text>
</comment>
<evidence type="ECO:0000313" key="1">
    <source>
        <dbReference type="EMBL" id="GFS78187.1"/>
    </source>
</evidence>
<name>A0A8X6MU03_NEPPI</name>